<protein>
    <submittedName>
        <fullName evidence="5">S1 RNA-binding domain-containing protein</fullName>
    </submittedName>
</protein>
<reference evidence="5 6" key="1">
    <citation type="submission" date="2020-10" db="EMBL/GenBank/DDBJ databases">
        <title>Blautia liquoris sp.nov., isolated from the mud in a fermentation cellar used for the production of Chinese strong-flavoured liquor.</title>
        <authorList>
            <person name="Lu L."/>
        </authorList>
    </citation>
    <scope>NUCLEOTIDE SEQUENCE [LARGE SCALE GENOMIC DNA]</scope>
    <source>
        <strain evidence="5 6">LZLJ-3</strain>
    </source>
</reference>
<dbReference type="SUPFAM" id="SSF50249">
    <property type="entry name" value="Nucleic acid-binding proteins"/>
    <property type="match status" value="2"/>
</dbReference>
<keyword evidence="3" id="KW-0687">Ribonucleoprotein</keyword>
<dbReference type="InterPro" id="IPR050437">
    <property type="entry name" value="Ribos_protein_bS1-like"/>
</dbReference>
<dbReference type="Pfam" id="PF00575">
    <property type="entry name" value="S1"/>
    <property type="match status" value="2"/>
</dbReference>
<evidence type="ECO:0000256" key="1">
    <source>
        <dbReference type="ARBA" id="ARBA00006767"/>
    </source>
</evidence>
<feature type="domain" description="S1 motif" evidence="4">
    <location>
        <begin position="127"/>
        <end position="194"/>
    </location>
</feature>
<dbReference type="SMART" id="SM00316">
    <property type="entry name" value="S1"/>
    <property type="match status" value="2"/>
</dbReference>
<dbReference type="GO" id="GO:0005840">
    <property type="term" value="C:ribosome"/>
    <property type="evidence" value="ECO:0007669"/>
    <property type="project" value="UniProtKB-KW"/>
</dbReference>
<dbReference type="Proteomes" id="UP000593601">
    <property type="component" value="Chromosome"/>
</dbReference>
<dbReference type="GO" id="GO:0006412">
    <property type="term" value="P:translation"/>
    <property type="evidence" value="ECO:0007669"/>
    <property type="project" value="TreeGrafter"/>
</dbReference>
<dbReference type="InterPro" id="IPR035104">
    <property type="entry name" value="Ribosomal_protein_S1-like"/>
</dbReference>
<organism evidence="5 6">
    <name type="scientific">Blautia liquoris</name>
    <dbReference type="NCBI Taxonomy" id="2779518"/>
    <lineage>
        <taxon>Bacteria</taxon>
        <taxon>Bacillati</taxon>
        <taxon>Bacillota</taxon>
        <taxon>Clostridia</taxon>
        <taxon>Lachnospirales</taxon>
        <taxon>Lachnospiraceae</taxon>
        <taxon>Blautia</taxon>
    </lineage>
</organism>
<proteinExistence type="inferred from homology"/>
<keyword evidence="6" id="KW-1185">Reference proteome</keyword>
<evidence type="ECO:0000313" key="5">
    <source>
        <dbReference type="EMBL" id="QOV19429.1"/>
    </source>
</evidence>
<dbReference type="PRINTS" id="PR00681">
    <property type="entry name" value="RIBOSOMALS1"/>
</dbReference>
<dbReference type="GO" id="GO:0003735">
    <property type="term" value="F:structural constituent of ribosome"/>
    <property type="evidence" value="ECO:0007669"/>
    <property type="project" value="TreeGrafter"/>
</dbReference>
<dbReference type="InterPro" id="IPR003029">
    <property type="entry name" value="S1_domain"/>
</dbReference>
<dbReference type="FunFam" id="2.40.50.140:FF:000051">
    <property type="entry name" value="RNA-binding transcriptional accessory protein"/>
    <property type="match status" value="1"/>
</dbReference>
<feature type="domain" description="S1 motif" evidence="4">
    <location>
        <begin position="40"/>
        <end position="106"/>
    </location>
</feature>
<sequence>MAEEKMTMDEFNKAVDESFDSFKDEDQMVWEKLRQLKEDKTILDVTVDGIVNKGVVSYVEGIRGFIPASKLSLGRIEDLNEYLGKEIKVQVLDIDEQKNRLILSRRALLQAEEKEERKAKIDQIIVGTIMEGTVESIKPYGAFVDLGNHLSGLLHVSQISQNRIKDPSVVLNVGDPVKVKIIAIKDGKLSLSIKAIDDDAKKAEEDAVKNVKLPKAEDLTTNLGSLFKNIKL</sequence>
<dbReference type="PROSITE" id="PS50126">
    <property type="entry name" value="S1"/>
    <property type="match status" value="2"/>
</dbReference>
<dbReference type="GO" id="GO:0003729">
    <property type="term" value="F:mRNA binding"/>
    <property type="evidence" value="ECO:0007669"/>
    <property type="project" value="TreeGrafter"/>
</dbReference>
<evidence type="ECO:0000256" key="3">
    <source>
        <dbReference type="ARBA" id="ARBA00023274"/>
    </source>
</evidence>
<name>A0A7M2RGQ9_9FIRM</name>
<dbReference type="CDD" id="cd04465">
    <property type="entry name" value="S1_RPS1_repeat_ec2_hs2"/>
    <property type="match status" value="1"/>
</dbReference>
<dbReference type="RefSeq" id="WP_193735749.1">
    <property type="nucleotide sequence ID" value="NZ_CP063304.1"/>
</dbReference>
<dbReference type="PANTHER" id="PTHR10724:SF7">
    <property type="entry name" value="SMALL RIBOSOMAL SUBUNIT PROTEIN BS1C"/>
    <property type="match status" value="1"/>
</dbReference>
<accession>A0A7M2RGQ9</accession>
<keyword evidence="2" id="KW-0689">Ribosomal protein</keyword>
<dbReference type="Gene3D" id="2.40.50.140">
    <property type="entry name" value="Nucleic acid-binding proteins"/>
    <property type="match status" value="2"/>
</dbReference>
<evidence type="ECO:0000259" key="4">
    <source>
        <dbReference type="PROSITE" id="PS50126"/>
    </source>
</evidence>
<dbReference type="PANTHER" id="PTHR10724">
    <property type="entry name" value="30S RIBOSOMAL PROTEIN S1"/>
    <property type="match status" value="1"/>
</dbReference>
<comment type="similarity">
    <text evidence="1">Belongs to the bacterial ribosomal protein bS1 family.</text>
</comment>
<dbReference type="KEGG" id="bliq:INP51_00130"/>
<evidence type="ECO:0000256" key="2">
    <source>
        <dbReference type="ARBA" id="ARBA00022980"/>
    </source>
</evidence>
<gene>
    <name evidence="5" type="ORF">INP51_00130</name>
</gene>
<dbReference type="GO" id="GO:1990904">
    <property type="term" value="C:ribonucleoprotein complex"/>
    <property type="evidence" value="ECO:0007669"/>
    <property type="project" value="UniProtKB-KW"/>
</dbReference>
<evidence type="ECO:0000313" key="6">
    <source>
        <dbReference type="Proteomes" id="UP000593601"/>
    </source>
</evidence>
<dbReference type="EMBL" id="CP063304">
    <property type="protein sequence ID" value="QOV19429.1"/>
    <property type="molecule type" value="Genomic_DNA"/>
</dbReference>
<dbReference type="InterPro" id="IPR012340">
    <property type="entry name" value="NA-bd_OB-fold"/>
</dbReference>
<dbReference type="GO" id="GO:0005737">
    <property type="term" value="C:cytoplasm"/>
    <property type="evidence" value="ECO:0007669"/>
    <property type="project" value="UniProtKB-ARBA"/>
</dbReference>
<dbReference type="AlphaFoldDB" id="A0A7M2RGQ9"/>